<organism evidence="2 3">
    <name type="scientific">Fusarium tricinctum</name>
    <dbReference type="NCBI Taxonomy" id="61284"/>
    <lineage>
        <taxon>Eukaryota</taxon>
        <taxon>Fungi</taxon>
        <taxon>Dikarya</taxon>
        <taxon>Ascomycota</taxon>
        <taxon>Pezizomycotina</taxon>
        <taxon>Sordariomycetes</taxon>
        <taxon>Hypocreomycetidae</taxon>
        <taxon>Hypocreales</taxon>
        <taxon>Nectriaceae</taxon>
        <taxon>Fusarium</taxon>
        <taxon>Fusarium tricinctum species complex</taxon>
    </lineage>
</organism>
<evidence type="ECO:0000256" key="1">
    <source>
        <dbReference type="SAM" id="SignalP"/>
    </source>
</evidence>
<dbReference type="AlphaFoldDB" id="A0A8K0RXY6"/>
<feature type="signal peptide" evidence="1">
    <location>
        <begin position="1"/>
        <end position="22"/>
    </location>
</feature>
<evidence type="ECO:0000313" key="2">
    <source>
        <dbReference type="EMBL" id="KAH7245597.1"/>
    </source>
</evidence>
<gene>
    <name evidence="2" type="ORF">BKA59DRAFT_172728</name>
</gene>
<evidence type="ECO:0000313" key="3">
    <source>
        <dbReference type="Proteomes" id="UP000813427"/>
    </source>
</evidence>
<dbReference type="EMBL" id="JAGPXF010000004">
    <property type="protein sequence ID" value="KAH7245597.1"/>
    <property type="molecule type" value="Genomic_DNA"/>
</dbReference>
<proteinExistence type="predicted"/>
<protein>
    <submittedName>
        <fullName evidence="2">Uncharacterized protein</fullName>
    </submittedName>
</protein>
<comment type="caution">
    <text evidence="2">The sequence shown here is derived from an EMBL/GenBank/DDBJ whole genome shotgun (WGS) entry which is preliminary data.</text>
</comment>
<name>A0A8K0RXY6_9HYPO</name>
<keyword evidence="1" id="KW-0732">Signal</keyword>
<keyword evidence="3" id="KW-1185">Reference proteome</keyword>
<sequence>MRPAVLLHPIMLFSAAVVGSESNPTCFEKCVLKCGGYWFDSNAGRALANPGSIISGETKDGVCICKPYKHADPAKPLDQTCT</sequence>
<dbReference type="Proteomes" id="UP000813427">
    <property type="component" value="Unassembled WGS sequence"/>
</dbReference>
<reference evidence="2" key="1">
    <citation type="journal article" date="2021" name="Nat. Commun.">
        <title>Genetic determinants of endophytism in the Arabidopsis root mycobiome.</title>
        <authorList>
            <person name="Mesny F."/>
            <person name="Miyauchi S."/>
            <person name="Thiergart T."/>
            <person name="Pickel B."/>
            <person name="Atanasova L."/>
            <person name="Karlsson M."/>
            <person name="Huettel B."/>
            <person name="Barry K.W."/>
            <person name="Haridas S."/>
            <person name="Chen C."/>
            <person name="Bauer D."/>
            <person name="Andreopoulos W."/>
            <person name="Pangilinan J."/>
            <person name="LaButti K."/>
            <person name="Riley R."/>
            <person name="Lipzen A."/>
            <person name="Clum A."/>
            <person name="Drula E."/>
            <person name="Henrissat B."/>
            <person name="Kohler A."/>
            <person name="Grigoriev I.V."/>
            <person name="Martin F.M."/>
            <person name="Hacquard S."/>
        </authorList>
    </citation>
    <scope>NUCLEOTIDE SEQUENCE</scope>
    <source>
        <strain evidence="2">MPI-SDFR-AT-0068</strain>
    </source>
</reference>
<feature type="chain" id="PRO_5035426530" evidence="1">
    <location>
        <begin position="23"/>
        <end position="82"/>
    </location>
</feature>
<accession>A0A8K0RXY6</accession>